<dbReference type="SUPFAM" id="SSF82866">
    <property type="entry name" value="Multidrug efflux transporter AcrB transmembrane domain"/>
    <property type="match status" value="2"/>
</dbReference>
<feature type="transmembrane region" description="Helical" evidence="6">
    <location>
        <begin position="282"/>
        <end position="307"/>
    </location>
</feature>
<dbReference type="Pfam" id="PF03176">
    <property type="entry name" value="MMPL"/>
    <property type="match status" value="2"/>
</dbReference>
<feature type="domain" description="SSD" evidence="7">
    <location>
        <begin position="222"/>
        <end position="344"/>
    </location>
</feature>
<feature type="transmembrane region" description="Helical" evidence="6">
    <location>
        <begin position="378"/>
        <end position="395"/>
    </location>
</feature>
<feature type="transmembrane region" description="Helical" evidence="6">
    <location>
        <begin position="611"/>
        <end position="632"/>
    </location>
</feature>
<comment type="caution">
    <text evidence="8">The sequence shown here is derived from an EMBL/GenBank/DDBJ whole genome shotgun (WGS) entry which is preliminary data.</text>
</comment>
<feature type="transmembrane region" description="Helical" evidence="6">
    <location>
        <begin position="586"/>
        <end position="604"/>
    </location>
</feature>
<dbReference type="PANTHER" id="PTHR33406:SF12">
    <property type="entry name" value="BLR2997 PROTEIN"/>
    <property type="match status" value="1"/>
</dbReference>
<gene>
    <name evidence="8" type="ORF">MUY27_01800</name>
</gene>
<evidence type="ECO:0000313" key="8">
    <source>
        <dbReference type="EMBL" id="MCJ8208423.1"/>
    </source>
</evidence>
<evidence type="ECO:0000256" key="6">
    <source>
        <dbReference type="SAM" id="Phobius"/>
    </source>
</evidence>
<proteinExistence type="predicted"/>
<dbReference type="PROSITE" id="PS50156">
    <property type="entry name" value="SSD"/>
    <property type="match status" value="1"/>
</dbReference>
<dbReference type="PANTHER" id="PTHR33406">
    <property type="entry name" value="MEMBRANE PROTEIN MJ1562-RELATED"/>
    <property type="match status" value="1"/>
</dbReference>
<dbReference type="InterPro" id="IPR004869">
    <property type="entry name" value="MMPL_dom"/>
</dbReference>
<feature type="transmembrane region" description="Helical" evidence="6">
    <location>
        <begin position="249"/>
        <end position="270"/>
    </location>
</feature>
<organism evidence="8 9">
    <name type="scientific">Mucilaginibacter straminoryzae</name>
    <dbReference type="NCBI Taxonomy" id="2932774"/>
    <lineage>
        <taxon>Bacteria</taxon>
        <taxon>Pseudomonadati</taxon>
        <taxon>Bacteroidota</taxon>
        <taxon>Sphingobacteriia</taxon>
        <taxon>Sphingobacteriales</taxon>
        <taxon>Sphingobacteriaceae</taxon>
        <taxon>Mucilaginibacter</taxon>
    </lineage>
</organism>
<evidence type="ECO:0000256" key="3">
    <source>
        <dbReference type="ARBA" id="ARBA00022692"/>
    </source>
</evidence>
<evidence type="ECO:0000256" key="2">
    <source>
        <dbReference type="ARBA" id="ARBA00022475"/>
    </source>
</evidence>
<keyword evidence="2" id="KW-1003">Cell membrane</keyword>
<keyword evidence="5 6" id="KW-0472">Membrane</keyword>
<dbReference type="Proteomes" id="UP001139450">
    <property type="component" value="Unassembled WGS sequence"/>
</dbReference>
<evidence type="ECO:0000256" key="4">
    <source>
        <dbReference type="ARBA" id="ARBA00022989"/>
    </source>
</evidence>
<evidence type="ECO:0000256" key="1">
    <source>
        <dbReference type="ARBA" id="ARBA00004651"/>
    </source>
</evidence>
<keyword evidence="4 6" id="KW-1133">Transmembrane helix</keyword>
<feature type="transmembrane region" description="Helical" evidence="6">
    <location>
        <begin position="218"/>
        <end position="237"/>
    </location>
</feature>
<dbReference type="InterPro" id="IPR050545">
    <property type="entry name" value="Mycobact_MmpL"/>
</dbReference>
<sequence>MGWKASKVRLTYNAGKVLPVTDSAYIRFTKFQKKFGQDGTALVLGIQSDRLFQQDVFNGWYLLGTQVQHLKGIKAVISLANIYDLQKDTALHRFVLQPLVTKPLATQDGVDSVKAHVLNLPFYDGMMLSQDHRSTLMAITFDTKIVNSPARVPIVNQIVRLSKQFELKHNIKVHVSGLPLIRTVVSDLVSHEFALFLGLSLLITAIILVVFFRTVYAVIFPVLVVMLGVVWSLGLLVLNHYNITLLTGIIPPLVVVIGIPNSIFILNKYYREYGLTGDKMQALYVVIEKVGITTFIANVTTAIGFAVLCFTNSQLLTEFGLVASLSIMATFALSLVLIPVIFSYLPDPKPKQSGIKDQPVLHRVLNFIDHLVHHKRPAIYFGTAALVVVCFYGMSRINVNGYIVDDLPKSSAIITDLRFFEKNFKGVLPLEVSVESKRKNGLMNLATMRKVERLEKLISSYPEFSRSLSLIQVLKFSTQSFYNGNPEYYRLPDNIDQNFILSYAANSGKNNNNTLKNYLDSTKQTTRISFQMVDAGSKKLNQLFEELQPRIDSIFNPKNFHVELTGSSVIFVKGNNYLVKNLYESLAWAVVLIGLVMWVLFRGIKMIAISLLPNLIPLVITAGIMGFCGIPLKPSTILIFSIAMGISSDQTIYFLTRYRQELHLTGKSVSQVVSDTIRETGISMIYIATILFFGFGIFAASTFGGTVALGILLSVTLLIAMITNLTLLPAFLLSVEKRKKREDVTEPVAEMEAPVL</sequence>
<evidence type="ECO:0000259" key="7">
    <source>
        <dbReference type="PROSITE" id="PS50156"/>
    </source>
</evidence>
<protein>
    <submittedName>
        <fullName evidence="8">MMPL family transporter</fullName>
    </submittedName>
</protein>
<name>A0A9X1X2N5_9SPHI</name>
<dbReference type="GO" id="GO:0005886">
    <property type="term" value="C:plasma membrane"/>
    <property type="evidence" value="ECO:0007669"/>
    <property type="project" value="UniProtKB-SubCell"/>
</dbReference>
<evidence type="ECO:0000313" key="9">
    <source>
        <dbReference type="Proteomes" id="UP001139450"/>
    </source>
</evidence>
<evidence type="ECO:0000256" key="5">
    <source>
        <dbReference type="ARBA" id="ARBA00023136"/>
    </source>
</evidence>
<feature type="transmembrane region" description="Helical" evidence="6">
    <location>
        <begin position="193"/>
        <end position="211"/>
    </location>
</feature>
<dbReference type="EMBL" id="JALJEJ010000001">
    <property type="protein sequence ID" value="MCJ8208423.1"/>
    <property type="molecule type" value="Genomic_DNA"/>
</dbReference>
<dbReference type="InterPro" id="IPR000731">
    <property type="entry name" value="SSD"/>
</dbReference>
<reference evidence="8" key="1">
    <citation type="submission" date="2022-04" db="EMBL/GenBank/DDBJ databases">
        <title>Mucilaginibacter sp. RS28 isolated from freshwater.</title>
        <authorList>
            <person name="Ko S.-R."/>
        </authorList>
    </citation>
    <scope>NUCLEOTIDE SEQUENCE</scope>
    <source>
        <strain evidence="8">RS28</strain>
    </source>
</reference>
<feature type="transmembrane region" description="Helical" evidence="6">
    <location>
        <begin position="319"/>
        <end position="345"/>
    </location>
</feature>
<feature type="transmembrane region" description="Helical" evidence="6">
    <location>
        <begin position="709"/>
        <end position="733"/>
    </location>
</feature>
<feature type="transmembrane region" description="Helical" evidence="6">
    <location>
        <begin position="684"/>
        <end position="703"/>
    </location>
</feature>
<dbReference type="Gene3D" id="1.20.1640.10">
    <property type="entry name" value="Multidrug efflux transporter AcrB transmembrane domain"/>
    <property type="match status" value="2"/>
</dbReference>
<dbReference type="AlphaFoldDB" id="A0A9X1X2N5"/>
<dbReference type="RefSeq" id="WP_245128253.1">
    <property type="nucleotide sequence ID" value="NZ_JALJEJ010000001.1"/>
</dbReference>
<keyword evidence="3 6" id="KW-0812">Transmembrane</keyword>
<comment type="subcellular location">
    <subcellularLocation>
        <location evidence="1">Cell membrane</location>
        <topology evidence="1">Multi-pass membrane protein</topology>
    </subcellularLocation>
</comment>
<accession>A0A9X1X2N5</accession>
<keyword evidence="9" id="KW-1185">Reference proteome</keyword>